<proteinExistence type="predicted"/>
<organism evidence="2 3">
    <name type="scientific">Halarcobacter ebronensis</name>
    <dbReference type="NCBI Taxonomy" id="1462615"/>
    <lineage>
        <taxon>Bacteria</taxon>
        <taxon>Pseudomonadati</taxon>
        <taxon>Campylobacterota</taxon>
        <taxon>Epsilonproteobacteria</taxon>
        <taxon>Campylobacterales</taxon>
        <taxon>Arcobacteraceae</taxon>
        <taxon>Halarcobacter</taxon>
    </lineage>
</organism>
<dbReference type="RefSeq" id="WP_128979204.1">
    <property type="nucleotide sequence ID" value="NZ_PDKJ01000003.1"/>
</dbReference>
<protein>
    <submittedName>
        <fullName evidence="2">Uncharacterized protein</fullName>
    </submittedName>
</protein>
<name>A0A4Q0YF48_9BACT</name>
<sequence>MKILFKTVGVLLLLKISLFSHTILLSTIDNEDGTMEVMGAYSTGVTAQGAMLKIQSLVNKSYLYEKQLPESGSLIINIPKEPYKIILEAGKGHIIEKIGDILPKEGFKKDLKVAIDIDIAFWVTFLISMIFLILSLIGIFRRYRTYKYLVQ</sequence>
<accession>A0A4Q0YF48</accession>
<evidence type="ECO:0000256" key="1">
    <source>
        <dbReference type="SAM" id="Phobius"/>
    </source>
</evidence>
<keyword evidence="1" id="KW-1133">Transmembrane helix</keyword>
<comment type="caution">
    <text evidence="2">The sequence shown here is derived from an EMBL/GenBank/DDBJ whole genome shotgun (WGS) entry which is preliminary data.</text>
</comment>
<evidence type="ECO:0000313" key="2">
    <source>
        <dbReference type="EMBL" id="RXJ69122.1"/>
    </source>
</evidence>
<reference evidence="2 3" key="1">
    <citation type="submission" date="2017-10" db="EMBL/GenBank/DDBJ databases">
        <title>Genomics of the genus Arcobacter.</title>
        <authorList>
            <person name="Perez-Cataluna A."/>
            <person name="Figueras M.J."/>
        </authorList>
    </citation>
    <scope>NUCLEOTIDE SEQUENCE [LARGE SCALE GENOMIC DNA]</scope>
    <source>
        <strain evidence="2 3">CECT 8993</strain>
    </source>
</reference>
<feature type="transmembrane region" description="Helical" evidence="1">
    <location>
        <begin position="119"/>
        <end position="140"/>
    </location>
</feature>
<dbReference type="Proteomes" id="UP000290172">
    <property type="component" value="Unassembled WGS sequence"/>
</dbReference>
<gene>
    <name evidence="2" type="ORF">CRV08_03675</name>
</gene>
<dbReference type="EMBL" id="PDKJ01000003">
    <property type="protein sequence ID" value="RXJ69122.1"/>
    <property type="molecule type" value="Genomic_DNA"/>
</dbReference>
<evidence type="ECO:0000313" key="3">
    <source>
        <dbReference type="Proteomes" id="UP000290172"/>
    </source>
</evidence>
<keyword evidence="1" id="KW-0812">Transmembrane</keyword>
<keyword evidence="1" id="KW-0472">Membrane</keyword>
<dbReference type="AlphaFoldDB" id="A0A4Q0YF48"/>